<dbReference type="EMBL" id="JAPUFD010000007">
    <property type="protein sequence ID" value="MDI1488167.1"/>
    <property type="molecule type" value="Genomic_DNA"/>
</dbReference>
<accession>A0AA43QLP6</accession>
<protein>
    <submittedName>
        <fullName evidence="1">Uncharacterized protein</fullName>
    </submittedName>
</protein>
<keyword evidence="2" id="KW-1185">Reference proteome</keyword>
<gene>
    <name evidence="1" type="ORF">OHK93_007441</name>
</gene>
<organism evidence="1 2">
    <name type="scientific">Ramalina farinacea</name>
    <dbReference type="NCBI Taxonomy" id="258253"/>
    <lineage>
        <taxon>Eukaryota</taxon>
        <taxon>Fungi</taxon>
        <taxon>Dikarya</taxon>
        <taxon>Ascomycota</taxon>
        <taxon>Pezizomycotina</taxon>
        <taxon>Lecanoromycetes</taxon>
        <taxon>OSLEUM clade</taxon>
        <taxon>Lecanoromycetidae</taxon>
        <taxon>Lecanorales</taxon>
        <taxon>Lecanorineae</taxon>
        <taxon>Ramalinaceae</taxon>
        <taxon>Ramalina</taxon>
    </lineage>
</organism>
<evidence type="ECO:0000313" key="1">
    <source>
        <dbReference type="EMBL" id="MDI1488167.1"/>
    </source>
</evidence>
<comment type="caution">
    <text evidence="1">The sequence shown here is derived from an EMBL/GenBank/DDBJ whole genome shotgun (WGS) entry which is preliminary data.</text>
</comment>
<sequence>MPQMVSTKEVLTVISECQKIFDNEIYPTLKNTQGYGHHIPETTLATWKLVQERLDALYCQWSHALKKMNPLNKRVSLESACTVSSLQKTLYRAVLQQEMLDDTTDYNLTSGEYCRWWAFNGFKTKQYPKLWNTAPEIEAYAQLCQLHKYTLERGWASAKNSQEVLSSSEIEKRKDIWGKHLKLLKKVIESKWTSIQVNPFL</sequence>
<reference evidence="1" key="1">
    <citation type="journal article" date="2023" name="Genome Biol. Evol.">
        <title>First Whole Genome Sequence and Flow Cytometry Genome Size Data for the Lichen-Forming Fungus Ramalina farinacea (Ascomycota).</title>
        <authorList>
            <person name="Llewellyn T."/>
            <person name="Mian S."/>
            <person name="Hill R."/>
            <person name="Leitch I.J."/>
            <person name="Gaya E."/>
        </authorList>
    </citation>
    <scope>NUCLEOTIDE SEQUENCE</scope>
    <source>
        <strain evidence="1">LIQ254RAFAR</strain>
    </source>
</reference>
<name>A0AA43QLP6_9LECA</name>
<proteinExistence type="predicted"/>
<dbReference type="AlphaFoldDB" id="A0AA43QLP6"/>
<evidence type="ECO:0000313" key="2">
    <source>
        <dbReference type="Proteomes" id="UP001161017"/>
    </source>
</evidence>
<dbReference type="Proteomes" id="UP001161017">
    <property type="component" value="Unassembled WGS sequence"/>
</dbReference>